<evidence type="ECO:0000256" key="2">
    <source>
        <dbReference type="ARBA" id="ARBA00010790"/>
    </source>
</evidence>
<comment type="similarity">
    <text evidence="2">Belongs to the GMC oxidoreductase family.</text>
</comment>
<comment type="caution">
    <text evidence="7">The sequence shown here is derived from an EMBL/GenBank/DDBJ whole genome shotgun (WGS) entry which is preliminary data.</text>
</comment>
<keyword evidence="8" id="KW-1185">Reference proteome</keyword>
<reference evidence="8" key="1">
    <citation type="journal article" date="2019" name="Int. J. Syst. Evol. Microbiol.">
        <title>The Global Catalogue of Microorganisms (GCM) 10K type strain sequencing project: providing services to taxonomists for standard genome sequencing and annotation.</title>
        <authorList>
            <consortium name="The Broad Institute Genomics Platform"/>
            <consortium name="The Broad Institute Genome Sequencing Center for Infectious Disease"/>
            <person name="Wu L."/>
            <person name="Ma J."/>
        </authorList>
    </citation>
    <scope>NUCLEOTIDE SEQUENCE [LARGE SCALE GENOMIC DNA]</scope>
    <source>
        <strain evidence="8">CGMCC 1.3240</strain>
    </source>
</reference>
<gene>
    <name evidence="7" type="ORF">ACFPYJ_10020</name>
</gene>
<evidence type="ECO:0000256" key="5">
    <source>
        <dbReference type="ARBA" id="ARBA00023002"/>
    </source>
</evidence>
<proteinExistence type="inferred from homology"/>
<name>A0ABW0VVI3_9BACL</name>
<dbReference type="SUPFAM" id="SSF54373">
    <property type="entry name" value="FAD-linked reductases, C-terminal domain"/>
    <property type="match status" value="1"/>
</dbReference>
<evidence type="ECO:0000256" key="4">
    <source>
        <dbReference type="ARBA" id="ARBA00022827"/>
    </source>
</evidence>
<evidence type="ECO:0000313" key="7">
    <source>
        <dbReference type="EMBL" id="MFC5649463.1"/>
    </source>
</evidence>
<dbReference type="Pfam" id="PF05199">
    <property type="entry name" value="GMC_oxred_C"/>
    <property type="match status" value="1"/>
</dbReference>
<keyword evidence="4" id="KW-0274">FAD</keyword>
<evidence type="ECO:0000313" key="8">
    <source>
        <dbReference type="Proteomes" id="UP001596047"/>
    </source>
</evidence>
<dbReference type="PANTHER" id="PTHR42784:SF1">
    <property type="entry name" value="PYRANOSE 2-OXIDASE"/>
    <property type="match status" value="1"/>
</dbReference>
<evidence type="ECO:0000259" key="6">
    <source>
        <dbReference type="Pfam" id="PF05199"/>
    </source>
</evidence>
<evidence type="ECO:0000256" key="3">
    <source>
        <dbReference type="ARBA" id="ARBA00022630"/>
    </source>
</evidence>
<dbReference type="RefSeq" id="WP_379187985.1">
    <property type="nucleotide sequence ID" value="NZ_JBHSOW010000035.1"/>
</dbReference>
<organism evidence="7 8">
    <name type="scientific">Paenibacillus solisilvae</name>
    <dbReference type="NCBI Taxonomy" id="2486751"/>
    <lineage>
        <taxon>Bacteria</taxon>
        <taxon>Bacillati</taxon>
        <taxon>Bacillota</taxon>
        <taxon>Bacilli</taxon>
        <taxon>Bacillales</taxon>
        <taxon>Paenibacillaceae</taxon>
        <taxon>Paenibacillus</taxon>
    </lineage>
</organism>
<dbReference type="EMBL" id="JBHSOW010000035">
    <property type="protein sequence ID" value="MFC5649463.1"/>
    <property type="molecule type" value="Genomic_DNA"/>
</dbReference>
<evidence type="ECO:0000256" key="1">
    <source>
        <dbReference type="ARBA" id="ARBA00001974"/>
    </source>
</evidence>
<keyword evidence="3" id="KW-0285">Flavoprotein</keyword>
<accession>A0ABW0VVI3</accession>
<protein>
    <submittedName>
        <fullName evidence="7">GMC family oxidoreductase</fullName>
    </submittedName>
</protein>
<dbReference type="Proteomes" id="UP001596047">
    <property type="component" value="Unassembled WGS sequence"/>
</dbReference>
<dbReference type="SUPFAM" id="SSF51905">
    <property type="entry name" value="FAD/NAD(P)-binding domain"/>
    <property type="match status" value="1"/>
</dbReference>
<keyword evidence="5" id="KW-0560">Oxidoreductase</keyword>
<dbReference type="InterPro" id="IPR036188">
    <property type="entry name" value="FAD/NAD-bd_sf"/>
</dbReference>
<comment type="cofactor">
    <cofactor evidence="1">
        <name>FAD</name>
        <dbReference type="ChEBI" id="CHEBI:57692"/>
    </cofactor>
</comment>
<feature type="domain" description="Glucose-methanol-choline oxidoreductase C-terminal" evidence="6">
    <location>
        <begin position="64"/>
        <end position="184"/>
    </location>
</feature>
<dbReference type="InterPro" id="IPR051473">
    <property type="entry name" value="P2Ox-like"/>
</dbReference>
<sequence length="198" mass="21855">MSRSEFPEVLGPLNILVPGTAERLYQIQIQGPGPYRFNQFQVQPLQNELEIAMYSSGKVESRFDNFVTLDPLEQDEYVIPALNVRFSYSERDLEIAQQMSEGMKRTAAAMNAPLREIDGQTLNLGIPGGDHHEMGTCRMGDDPNTSGTNRYGQIHGVQGLYVADNSVIPTCGTANPTLTCAALAIRTADYIAEQLKRS</sequence>
<dbReference type="Gene3D" id="3.50.50.60">
    <property type="entry name" value="FAD/NAD(P)-binding domain"/>
    <property type="match status" value="1"/>
</dbReference>
<dbReference type="PANTHER" id="PTHR42784">
    <property type="entry name" value="PYRANOSE 2-OXIDASE"/>
    <property type="match status" value="1"/>
</dbReference>
<dbReference type="InterPro" id="IPR007867">
    <property type="entry name" value="GMC_OxRtase_C"/>
</dbReference>